<dbReference type="PROSITE" id="PS50222">
    <property type="entry name" value="EF_HAND_2"/>
    <property type="match status" value="1"/>
</dbReference>
<dbReference type="KEGG" id="mros:EHO51_09025"/>
<dbReference type="Pfam" id="PF13202">
    <property type="entry name" value="EF-hand_5"/>
    <property type="match status" value="3"/>
</dbReference>
<dbReference type="AlphaFoldDB" id="A0A3G8M6W6"/>
<sequence length="133" mass="13976">MKKALLFGALALAGVTALPATSALAKAAGPVAALDTDDDGTVDLKEINKSATDLFASLEKDADGTVDLKEMKGRVSKKDFKTADPDNDGTLSKDEFLTMVSVMFKDADPDNDGTLDAKELASKKGKALLRVTR</sequence>
<dbReference type="GO" id="GO:0005509">
    <property type="term" value="F:calcium ion binding"/>
    <property type="evidence" value="ECO:0007669"/>
    <property type="project" value="InterPro"/>
</dbReference>
<dbReference type="Gene3D" id="1.10.238.10">
    <property type="entry name" value="EF-hand"/>
    <property type="match status" value="2"/>
</dbReference>
<dbReference type="SMART" id="SM00054">
    <property type="entry name" value="EFh"/>
    <property type="match status" value="3"/>
</dbReference>
<dbReference type="InterPro" id="IPR011992">
    <property type="entry name" value="EF-hand-dom_pair"/>
</dbReference>
<reference evidence="3 4" key="1">
    <citation type="submission" date="2018-11" db="EMBL/GenBank/DDBJ databases">
        <title>Genome squencing of methanotrophic bacteria isolated from alkaline groundwater in Korea.</title>
        <authorList>
            <person name="Nguyen L.N."/>
        </authorList>
    </citation>
    <scope>NUCLEOTIDE SEQUENCE [LARGE SCALE GENOMIC DNA]</scope>
    <source>
        <strain evidence="3 4">GW6</strain>
    </source>
</reference>
<protein>
    <submittedName>
        <fullName evidence="3">EF-hand domain-containing protein</fullName>
    </submittedName>
</protein>
<evidence type="ECO:0000256" key="1">
    <source>
        <dbReference type="SAM" id="SignalP"/>
    </source>
</evidence>
<dbReference type="PROSITE" id="PS00018">
    <property type="entry name" value="EF_HAND_1"/>
    <property type="match status" value="2"/>
</dbReference>
<proteinExistence type="predicted"/>
<dbReference type="RefSeq" id="WP_124738604.1">
    <property type="nucleotide sequence ID" value="NZ_CP034086.1"/>
</dbReference>
<dbReference type="Proteomes" id="UP000273982">
    <property type="component" value="Chromosome"/>
</dbReference>
<name>A0A3G8M6W6_9HYPH</name>
<dbReference type="InterPro" id="IPR002048">
    <property type="entry name" value="EF_hand_dom"/>
</dbReference>
<evidence type="ECO:0000313" key="4">
    <source>
        <dbReference type="Proteomes" id="UP000273982"/>
    </source>
</evidence>
<dbReference type="InterPro" id="IPR018247">
    <property type="entry name" value="EF_Hand_1_Ca_BS"/>
</dbReference>
<evidence type="ECO:0000259" key="2">
    <source>
        <dbReference type="PROSITE" id="PS50222"/>
    </source>
</evidence>
<organism evidence="3 4">
    <name type="scientific">Methylocystis rosea</name>
    <dbReference type="NCBI Taxonomy" id="173366"/>
    <lineage>
        <taxon>Bacteria</taxon>
        <taxon>Pseudomonadati</taxon>
        <taxon>Pseudomonadota</taxon>
        <taxon>Alphaproteobacteria</taxon>
        <taxon>Hyphomicrobiales</taxon>
        <taxon>Methylocystaceae</taxon>
        <taxon>Methylocystis</taxon>
    </lineage>
</organism>
<feature type="domain" description="EF-hand" evidence="2">
    <location>
        <begin position="71"/>
        <end position="106"/>
    </location>
</feature>
<feature type="signal peptide" evidence="1">
    <location>
        <begin position="1"/>
        <end position="27"/>
    </location>
</feature>
<dbReference type="EMBL" id="CP034086">
    <property type="protein sequence ID" value="AZG76860.1"/>
    <property type="molecule type" value="Genomic_DNA"/>
</dbReference>
<keyword evidence="1" id="KW-0732">Signal</keyword>
<evidence type="ECO:0000313" key="3">
    <source>
        <dbReference type="EMBL" id="AZG76860.1"/>
    </source>
</evidence>
<gene>
    <name evidence="3" type="ORF">EHO51_09025</name>
</gene>
<accession>A0A3G8M6W6</accession>
<feature type="chain" id="PRO_5018114377" evidence="1">
    <location>
        <begin position="28"/>
        <end position="133"/>
    </location>
</feature>
<dbReference type="SUPFAM" id="SSF47473">
    <property type="entry name" value="EF-hand"/>
    <property type="match status" value="1"/>
</dbReference>